<comment type="similarity">
    <text evidence="1">Belongs to the pyrroline-5-carboxylate reductase family.</text>
</comment>
<protein>
    <recommendedName>
        <fullName evidence="2">Pyrroline-5-carboxylate reductase catalytic N-terminal domain-containing protein</fullName>
    </recommendedName>
</protein>
<dbReference type="GO" id="GO:0055129">
    <property type="term" value="P:L-proline biosynthetic process"/>
    <property type="evidence" value="ECO:0007669"/>
    <property type="project" value="TreeGrafter"/>
</dbReference>
<dbReference type="GO" id="GO:0004735">
    <property type="term" value="F:pyrroline-5-carboxylate reductase activity"/>
    <property type="evidence" value="ECO:0007669"/>
    <property type="project" value="TreeGrafter"/>
</dbReference>
<evidence type="ECO:0000259" key="2">
    <source>
        <dbReference type="Pfam" id="PF03807"/>
    </source>
</evidence>
<proteinExistence type="inferred from homology"/>
<name>A0A2G8R9U9_9RHOB</name>
<dbReference type="RefSeq" id="WP_099912549.1">
    <property type="nucleotide sequence ID" value="NZ_AWWI01000126.1"/>
</dbReference>
<evidence type="ECO:0000313" key="4">
    <source>
        <dbReference type="Proteomes" id="UP000231259"/>
    </source>
</evidence>
<comment type="caution">
    <text evidence="3">The sequence shown here is derived from an EMBL/GenBank/DDBJ whole genome shotgun (WGS) entry which is preliminary data.</text>
</comment>
<evidence type="ECO:0000256" key="1">
    <source>
        <dbReference type="ARBA" id="ARBA00005525"/>
    </source>
</evidence>
<accession>A0A2G8R9U9</accession>
<organism evidence="3 4">
    <name type="scientific">Puniceibacterium antarcticum</name>
    <dbReference type="NCBI Taxonomy" id="1206336"/>
    <lineage>
        <taxon>Bacteria</taxon>
        <taxon>Pseudomonadati</taxon>
        <taxon>Pseudomonadota</taxon>
        <taxon>Alphaproteobacteria</taxon>
        <taxon>Rhodobacterales</taxon>
        <taxon>Paracoccaceae</taxon>
        <taxon>Puniceibacterium</taxon>
    </lineage>
</organism>
<dbReference type="Proteomes" id="UP000231259">
    <property type="component" value="Unassembled WGS sequence"/>
</dbReference>
<dbReference type="PANTHER" id="PTHR11645:SF13">
    <property type="entry name" value="PYRROLINE-5-CARBOXYLATE REDUCTASE CATALYTIC N-TERMINAL DOMAIN-CONTAINING PROTEIN"/>
    <property type="match status" value="1"/>
</dbReference>
<dbReference type="InterPro" id="IPR036291">
    <property type="entry name" value="NAD(P)-bd_dom_sf"/>
</dbReference>
<dbReference type="EMBL" id="AWWI01000126">
    <property type="protein sequence ID" value="PIL18309.1"/>
    <property type="molecule type" value="Genomic_DNA"/>
</dbReference>
<reference evidence="3 4" key="1">
    <citation type="submission" date="2013-09" db="EMBL/GenBank/DDBJ databases">
        <title>Genome sequencing of Phaeobacter antarcticus sp. nov. SM1211.</title>
        <authorList>
            <person name="Zhang X.-Y."/>
            <person name="Liu C."/>
            <person name="Chen X.-L."/>
            <person name="Xie B.-B."/>
            <person name="Qin Q.-L."/>
            <person name="Rong J.-C."/>
            <person name="Zhang Y.-Z."/>
        </authorList>
    </citation>
    <scope>NUCLEOTIDE SEQUENCE [LARGE SCALE GENOMIC DNA]</scope>
    <source>
        <strain evidence="3 4">SM1211</strain>
    </source>
</reference>
<dbReference type="AlphaFoldDB" id="A0A2G8R9U9"/>
<keyword evidence="4" id="KW-1185">Reference proteome</keyword>
<dbReference type="Pfam" id="PF03807">
    <property type="entry name" value="F420_oxidored"/>
    <property type="match status" value="1"/>
</dbReference>
<dbReference type="PANTHER" id="PTHR11645">
    <property type="entry name" value="PYRROLINE-5-CARBOXYLATE REDUCTASE"/>
    <property type="match status" value="1"/>
</dbReference>
<feature type="domain" description="Pyrroline-5-carboxylate reductase catalytic N-terminal" evidence="2">
    <location>
        <begin position="3"/>
        <end position="92"/>
    </location>
</feature>
<dbReference type="OrthoDB" id="9805754at2"/>
<dbReference type="InterPro" id="IPR028939">
    <property type="entry name" value="P5C_Rdtase_cat_N"/>
</dbReference>
<gene>
    <name evidence="3" type="ORF">P775_20380</name>
</gene>
<evidence type="ECO:0000313" key="3">
    <source>
        <dbReference type="EMBL" id="PIL18309.1"/>
    </source>
</evidence>
<dbReference type="SUPFAM" id="SSF51735">
    <property type="entry name" value="NAD(P)-binding Rossmann-fold domains"/>
    <property type="match status" value="1"/>
</dbReference>
<sequence>MPRIGFIGTGHIAAPMARALARDGHAVTVSERSAETAAELAAAGLGISVAPNADVVTQSDVVFLCLRPTVWADVIPTLPWRADQQVISVMAGGALADIAKACAPVTDLSVTIPYGFIENGGCPLPVAGDPAALTALFGAADPILPQRDEAALTDHFAASTMTTAALCLLEGASRWLAEQTDDADQAEVYVSNLVAGFLQNLERDRAGRMADAREALATPNTLNLQMVEGMRNAGAFDALPEVLDRIAASMR</sequence>
<dbReference type="Gene3D" id="3.40.50.720">
    <property type="entry name" value="NAD(P)-binding Rossmann-like Domain"/>
    <property type="match status" value="1"/>
</dbReference>